<evidence type="ECO:0000256" key="1">
    <source>
        <dbReference type="ARBA" id="ARBA00001936"/>
    </source>
</evidence>
<keyword evidence="16" id="KW-1185">Reference proteome</keyword>
<evidence type="ECO:0000256" key="3">
    <source>
        <dbReference type="ARBA" id="ARBA00004922"/>
    </source>
</evidence>
<keyword evidence="7 13" id="KW-0812">Transmembrane</keyword>
<comment type="caution">
    <text evidence="15">The sequence shown here is derived from an EMBL/GenBank/DDBJ whole genome shotgun (WGS) entry which is preliminary data.</text>
</comment>
<dbReference type="EMBL" id="JARAOO010000001">
    <property type="protein sequence ID" value="KAJ7981293.1"/>
    <property type="molecule type" value="Genomic_DNA"/>
</dbReference>
<evidence type="ECO:0000256" key="12">
    <source>
        <dbReference type="ARBA" id="ARBA00023211"/>
    </source>
</evidence>
<evidence type="ECO:0000256" key="4">
    <source>
        <dbReference type="ARBA" id="ARBA00008661"/>
    </source>
</evidence>
<dbReference type="KEGG" id="qsa:O6P43_000573"/>
<keyword evidence="6" id="KW-0808">Transferase</keyword>
<evidence type="ECO:0000256" key="8">
    <source>
        <dbReference type="ARBA" id="ARBA00022968"/>
    </source>
</evidence>
<evidence type="ECO:0000313" key="16">
    <source>
        <dbReference type="Proteomes" id="UP001163823"/>
    </source>
</evidence>
<keyword evidence="12 13" id="KW-0464">Manganese</keyword>
<dbReference type="GO" id="GO:0008378">
    <property type="term" value="F:galactosyltransferase activity"/>
    <property type="evidence" value="ECO:0007669"/>
    <property type="project" value="TreeGrafter"/>
</dbReference>
<name>A0AAD7VMR9_QUISA</name>
<evidence type="ECO:0000313" key="15">
    <source>
        <dbReference type="EMBL" id="KAJ7981293.1"/>
    </source>
</evidence>
<keyword evidence="9 13" id="KW-1133">Transmembrane helix</keyword>
<reference evidence="15 16" key="1">
    <citation type="journal article" date="2023" name="Science">
        <title>Elucidation of the pathway for biosynthesis of saponin adjuvants from the soapbark tree.</title>
        <authorList>
            <person name="Reed J."/>
            <person name="Orme A."/>
            <person name="El-Demerdash A."/>
            <person name="Owen C."/>
            <person name="Martin L.B.B."/>
            <person name="Misra R.C."/>
            <person name="Kikuchi S."/>
            <person name="Rejzek M."/>
            <person name="Martin A.C."/>
            <person name="Harkess A."/>
            <person name="Leebens-Mack J."/>
            <person name="Louveau T."/>
            <person name="Stephenson M.J."/>
            <person name="Osbourn A."/>
        </authorList>
    </citation>
    <scope>NUCLEOTIDE SEQUENCE [LARGE SCALE GENOMIC DNA]</scope>
    <source>
        <strain evidence="15">S10</strain>
    </source>
</reference>
<evidence type="ECO:0000256" key="13">
    <source>
        <dbReference type="RuleBase" id="RU363063"/>
    </source>
</evidence>
<dbReference type="PANTHER" id="PTHR11214:SF5">
    <property type="entry name" value="BETA-1,3-GALACTOSYLTRANSFERASE 4-RELATED"/>
    <property type="match status" value="1"/>
</dbReference>
<comment type="subcellular location">
    <subcellularLocation>
        <location evidence="2 13">Golgi apparatus membrane</location>
        <topology evidence="2 13">Single-pass type II membrane protein</topology>
    </subcellularLocation>
</comment>
<dbReference type="Pfam" id="PF01762">
    <property type="entry name" value="Galactosyl_T"/>
    <property type="match status" value="1"/>
</dbReference>
<dbReference type="AlphaFoldDB" id="A0AAD7VMR9"/>
<evidence type="ECO:0000259" key="14">
    <source>
        <dbReference type="Pfam" id="PF13334"/>
    </source>
</evidence>
<accession>A0AAD7VMR9</accession>
<evidence type="ECO:0000256" key="9">
    <source>
        <dbReference type="ARBA" id="ARBA00022989"/>
    </source>
</evidence>
<comment type="similarity">
    <text evidence="4 13">Belongs to the glycosyltransferase 31 family.</text>
</comment>
<dbReference type="Proteomes" id="UP001163823">
    <property type="component" value="Chromosome 1"/>
</dbReference>
<protein>
    <recommendedName>
        <fullName evidence="13">Hexosyltransferase</fullName>
        <ecNumber evidence="13">2.4.1.-</ecNumber>
    </recommendedName>
</protein>
<keyword evidence="5 13" id="KW-0328">Glycosyltransferase</keyword>
<evidence type="ECO:0000256" key="5">
    <source>
        <dbReference type="ARBA" id="ARBA00022676"/>
    </source>
</evidence>
<evidence type="ECO:0000256" key="11">
    <source>
        <dbReference type="ARBA" id="ARBA00023136"/>
    </source>
</evidence>
<dbReference type="InterPro" id="IPR002659">
    <property type="entry name" value="Glyco_trans_31"/>
</dbReference>
<evidence type="ECO:0000256" key="10">
    <source>
        <dbReference type="ARBA" id="ARBA00023034"/>
    </source>
</evidence>
<proteinExistence type="inferred from homology"/>
<keyword evidence="11 13" id="KW-0472">Membrane</keyword>
<gene>
    <name evidence="15" type="ORF">O6P43_000573</name>
</gene>
<keyword evidence="8 13" id="KW-0735">Signal-anchor</keyword>
<evidence type="ECO:0000256" key="2">
    <source>
        <dbReference type="ARBA" id="ARBA00004323"/>
    </source>
</evidence>
<dbReference type="EC" id="2.4.1.-" evidence="13"/>
<organism evidence="15 16">
    <name type="scientific">Quillaja saponaria</name>
    <name type="common">Soap bark tree</name>
    <dbReference type="NCBI Taxonomy" id="32244"/>
    <lineage>
        <taxon>Eukaryota</taxon>
        <taxon>Viridiplantae</taxon>
        <taxon>Streptophyta</taxon>
        <taxon>Embryophyta</taxon>
        <taxon>Tracheophyta</taxon>
        <taxon>Spermatophyta</taxon>
        <taxon>Magnoliopsida</taxon>
        <taxon>eudicotyledons</taxon>
        <taxon>Gunneridae</taxon>
        <taxon>Pentapetalae</taxon>
        <taxon>rosids</taxon>
        <taxon>fabids</taxon>
        <taxon>Fabales</taxon>
        <taxon>Quillajaceae</taxon>
        <taxon>Quillaja</taxon>
    </lineage>
</organism>
<evidence type="ECO:0000256" key="7">
    <source>
        <dbReference type="ARBA" id="ARBA00022692"/>
    </source>
</evidence>
<comment type="cofactor">
    <cofactor evidence="1 13">
        <name>Mn(2+)</name>
        <dbReference type="ChEBI" id="CHEBI:29035"/>
    </cofactor>
</comment>
<comment type="pathway">
    <text evidence="3">Protein modification; protein glycosylation.</text>
</comment>
<dbReference type="InterPro" id="IPR025298">
    <property type="entry name" value="DUF4094"/>
</dbReference>
<feature type="transmembrane region" description="Helical" evidence="13">
    <location>
        <begin position="20"/>
        <end position="39"/>
    </location>
</feature>
<dbReference type="Gene3D" id="3.90.550.50">
    <property type="match status" value="1"/>
</dbReference>
<dbReference type="PANTHER" id="PTHR11214">
    <property type="entry name" value="BETA-1,3-N-ACETYLGLUCOSAMINYLTRANSFERASE"/>
    <property type="match status" value="1"/>
</dbReference>
<dbReference type="Pfam" id="PF13334">
    <property type="entry name" value="DUF4094"/>
    <property type="match status" value="1"/>
</dbReference>
<sequence length="407" mass="45943">MSLKSRGEQSSRSVISQKWVLLLCLGSFCAGMFFTNRMWTVPEPKGIGRTTATEAEKLKLVSEGCNPRILQEKDVVRESKGFFGEVYRTHNSIQTLDKTISNLEMELAAARAAHESIRSGSPLSENAEKTEAFGKKRYLMVVGINTAFSSRKRRDSVRATWMPQGEKRKKLEEEKGIIIRFVIGHSATSGGILDRAIEAEDRKHGDFLRLDHVEGYLELSAKTKIYFATAVALWDADFYVKVDDDVHVNIATLGDTLVRHRAKPRVYIGCMKSGPVLAQRGVRYHEPEYWKFGEYGNKYFRHATGQLYAISKDLATYISINQHVLHRYANEDVTLGSWFIGLDVKHIDDRRLCCGTPPDCEWKAQAGNVCVASFDWSCSGICKSAERIKEVHRRCGEGENALWSATF</sequence>
<dbReference type="GO" id="GO:0000139">
    <property type="term" value="C:Golgi membrane"/>
    <property type="evidence" value="ECO:0007669"/>
    <property type="project" value="UniProtKB-SubCell"/>
</dbReference>
<evidence type="ECO:0000256" key="6">
    <source>
        <dbReference type="ARBA" id="ARBA00022679"/>
    </source>
</evidence>
<keyword evidence="10 13" id="KW-0333">Golgi apparatus</keyword>
<dbReference type="FunFam" id="3.90.550.50:FF:000002">
    <property type="entry name" value="Hexosyltransferase"/>
    <property type="match status" value="1"/>
</dbReference>
<feature type="domain" description="DUF4094" evidence="14">
    <location>
        <begin position="16"/>
        <end position="113"/>
    </location>
</feature>